<dbReference type="STRING" id="1120976.SAMN03080606_02766"/>
<gene>
    <name evidence="5" type="primary">rqcH</name>
    <name evidence="7" type="ORF">SAMN03080606_02766</name>
</gene>
<dbReference type="GO" id="GO:0072344">
    <property type="term" value="P:rescue of stalled ribosome"/>
    <property type="evidence" value="ECO:0007669"/>
    <property type="project" value="UniProtKB-UniRule"/>
</dbReference>
<accession>A0A1G5JB98</accession>
<dbReference type="Gene3D" id="1.10.8.50">
    <property type="match status" value="1"/>
</dbReference>
<keyword evidence="1 5" id="KW-0820">tRNA-binding</keyword>
<evidence type="ECO:0000313" key="7">
    <source>
        <dbReference type="EMBL" id="SCY85582.1"/>
    </source>
</evidence>
<dbReference type="GO" id="GO:0000049">
    <property type="term" value="F:tRNA binding"/>
    <property type="evidence" value="ECO:0007669"/>
    <property type="project" value="UniProtKB-UniRule"/>
</dbReference>
<dbReference type="Gene3D" id="3.40.970.40">
    <property type="entry name" value="fibrinogen binding protein from staphylococcus aureus domain like"/>
    <property type="match status" value="1"/>
</dbReference>
<sequence>MALDGLVVASMTHELKEMLTGGRIEKVYQPENDELIILIRNNGKNLRLLLSGNSNYPRVHLTSLNKINPESPPNFCMLLRKHLNNGRIVDILQPDMERMIIFKVEAYDELNILKSKQLIIEMMGKHSNIIIVDEESKRIIDSVKRVSMDVSRHRQVLPGLTYQMPPSQAKVNPLTLDSFDIFSTSITKDSKITVQKGLYTSFTGISPLIAREVCFRSNIEEDTPVFALKPVDLTNLYNSFKEIMNAIKNNNFSYNIYFDEENDKYIDFSCIALTHLSVYSCQSYESVSNMLESFYRIRDSKDRIKQRSQDLRKNLQIKLDRLNQKMSNLNKDIIKAEKADEYKLKGELITSNLHLVKGREDSISVVNYYDPNLPEIIIPLDKKLSASQNAQKYYKQYNKYKTALTEVARQMKITKEEISYLEEIFLSIEHATELSDLEEIQNELVETGYFKSKGKTKKKKEQKKSSYLKFLSSDGFEIYVGKNNLQNEEITFKIATKNDLWLHVKTIAGSHTILKVKDEGYTDAALLEAATLAAYYSKGRNTTKVPVDYTIRKNVRKPSGAKPGMVIYDNYQTIHVDALTSELKNVKEI</sequence>
<keyword evidence="2 5" id="KW-0699">rRNA-binding</keyword>
<comment type="subunit">
    <text evidence="5">Associates with stalled 50S ribosomal subunits. Binds to RqcP.</text>
</comment>
<dbReference type="InterPro" id="IPR008532">
    <property type="entry name" value="NFACT_RNA-bd"/>
</dbReference>
<protein>
    <recommendedName>
        <fullName evidence="5">Rqc2 homolog RqcH</fullName>
        <shortName evidence="5">RqcH</shortName>
    </recommendedName>
</protein>
<dbReference type="Pfam" id="PF05670">
    <property type="entry name" value="NFACT-R_1"/>
    <property type="match status" value="1"/>
</dbReference>
<dbReference type="InterPro" id="IPR010979">
    <property type="entry name" value="Ribosomal_uS13-like_H2TH"/>
</dbReference>
<feature type="domain" description="NFACT RNA-binding" evidence="6">
    <location>
        <begin position="468"/>
        <end position="561"/>
    </location>
</feature>
<evidence type="ECO:0000256" key="4">
    <source>
        <dbReference type="ARBA" id="ARBA00022917"/>
    </source>
</evidence>
<keyword evidence="3 5" id="KW-0694">RNA-binding</keyword>
<organism evidence="7 8">
    <name type="scientific">Alkaliphilus peptidifermentans DSM 18978</name>
    <dbReference type="NCBI Taxonomy" id="1120976"/>
    <lineage>
        <taxon>Bacteria</taxon>
        <taxon>Bacillati</taxon>
        <taxon>Bacillota</taxon>
        <taxon>Clostridia</taxon>
        <taxon>Peptostreptococcales</taxon>
        <taxon>Natronincolaceae</taxon>
        <taxon>Alkaliphilus</taxon>
    </lineage>
</organism>
<reference evidence="7 8" key="1">
    <citation type="submission" date="2016-10" db="EMBL/GenBank/DDBJ databases">
        <authorList>
            <person name="de Groot N.N."/>
        </authorList>
    </citation>
    <scope>NUCLEOTIDE SEQUENCE [LARGE SCALE GENOMIC DNA]</scope>
    <source>
        <strain evidence="7 8">DSM 18978</strain>
    </source>
</reference>
<dbReference type="AlphaFoldDB" id="A0A1G5JB98"/>
<feature type="coiled-coil region" evidence="5">
    <location>
        <begin position="305"/>
        <end position="339"/>
    </location>
</feature>
<dbReference type="GO" id="GO:0019843">
    <property type="term" value="F:rRNA binding"/>
    <property type="evidence" value="ECO:0007669"/>
    <property type="project" value="UniProtKB-UniRule"/>
</dbReference>
<dbReference type="Proteomes" id="UP000198636">
    <property type="component" value="Unassembled WGS sequence"/>
</dbReference>
<dbReference type="FunFam" id="2.30.310.10:FF:000004">
    <property type="entry name" value="Fibronectin-binding protein A"/>
    <property type="match status" value="1"/>
</dbReference>
<dbReference type="PANTHER" id="PTHR15239:SF6">
    <property type="entry name" value="RIBOSOME QUALITY CONTROL COMPLEX SUBUNIT NEMF"/>
    <property type="match status" value="1"/>
</dbReference>
<keyword evidence="8" id="KW-1185">Reference proteome</keyword>
<evidence type="ECO:0000256" key="3">
    <source>
        <dbReference type="ARBA" id="ARBA00022884"/>
    </source>
</evidence>
<dbReference type="RefSeq" id="WP_091544518.1">
    <property type="nucleotide sequence ID" value="NZ_FMUS01000018.1"/>
</dbReference>
<evidence type="ECO:0000256" key="5">
    <source>
        <dbReference type="HAMAP-Rule" id="MF_00844"/>
    </source>
</evidence>
<evidence type="ECO:0000313" key="8">
    <source>
        <dbReference type="Proteomes" id="UP000198636"/>
    </source>
</evidence>
<comment type="function">
    <text evidence="5">Key component of the ribosome quality control system (RQC), a ribosome-associated complex that mediates the extraction of incompletely synthesized nascent chains from stalled ribosomes and their subsequent degradation. RqcH recruits Ala-charged tRNA, and with RqcP directs the elongation of stalled nascent chains on 50S ribosomal subunits, leading to non-templated C-terminal alanine extensions (Ala tail). The Ala tail promotes nascent chain degradation. May add between 1 and at least 8 Ala residues. Binds to stalled 50S ribosomal subunits.</text>
</comment>
<dbReference type="EMBL" id="FMUS01000018">
    <property type="protein sequence ID" value="SCY85582.1"/>
    <property type="molecule type" value="Genomic_DNA"/>
</dbReference>
<comment type="similarity">
    <text evidence="5">Belongs to the NEMF family.</text>
</comment>
<name>A0A1G5JB98_9FIRM</name>
<dbReference type="SUPFAM" id="SSF46946">
    <property type="entry name" value="S13-like H2TH domain"/>
    <property type="match status" value="1"/>
</dbReference>
<dbReference type="InterPro" id="IPR051608">
    <property type="entry name" value="RQC_Subunit_NEMF"/>
</dbReference>
<evidence type="ECO:0000259" key="6">
    <source>
        <dbReference type="Pfam" id="PF05670"/>
    </source>
</evidence>
<dbReference type="GO" id="GO:1990112">
    <property type="term" value="C:RQC complex"/>
    <property type="evidence" value="ECO:0007669"/>
    <property type="project" value="TreeGrafter"/>
</dbReference>
<evidence type="ECO:0000256" key="1">
    <source>
        <dbReference type="ARBA" id="ARBA00022555"/>
    </source>
</evidence>
<dbReference type="Pfam" id="PF05833">
    <property type="entry name" value="NFACT_N"/>
    <property type="match status" value="1"/>
</dbReference>
<evidence type="ECO:0000256" key="2">
    <source>
        <dbReference type="ARBA" id="ARBA00022730"/>
    </source>
</evidence>
<dbReference type="PANTHER" id="PTHR15239">
    <property type="entry name" value="NUCLEAR EXPORT MEDIATOR FACTOR NEMF"/>
    <property type="match status" value="1"/>
</dbReference>
<keyword evidence="5" id="KW-0175">Coiled coil</keyword>
<dbReference type="HAMAP" id="MF_00844_B">
    <property type="entry name" value="RqcH_B"/>
    <property type="match status" value="1"/>
</dbReference>
<dbReference type="InterPro" id="IPR043682">
    <property type="entry name" value="RqcH_bacterial"/>
</dbReference>
<proteinExistence type="inferred from homology"/>
<dbReference type="Gene3D" id="2.30.310.10">
    <property type="entry name" value="ibrinogen binding protein from staphylococcus aureus domain"/>
    <property type="match status" value="1"/>
</dbReference>
<dbReference type="OrthoDB" id="9766163at2"/>
<keyword evidence="4 5" id="KW-0648">Protein biosynthesis</keyword>
<dbReference type="GO" id="GO:0043023">
    <property type="term" value="F:ribosomal large subunit binding"/>
    <property type="evidence" value="ECO:0007669"/>
    <property type="project" value="UniProtKB-UniRule"/>
</dbReference>